<dbReference type="STRING" id="187868.SAMN05192589_102270"/>
<dbReference type="InterPro" id="IPR008910">
    <property type="entry name" value="MSC_TM_helix"/>
</dbReference>
<dbReference type="Gene3D" id="1.10.287.1260">
    <property type="match status" value="1"/>
</dbReference>
<keyword evidence="3" id="KW-1185">Reference proteome</keyword>
<evidence type="ECO:0000313" key="2">
    <source>
        <dbReference type="EMBL" id="SDC47491.1"/>
    </source>
</evidence>
<keyword evidence="1" id="KW-0997">Cell inner membrane</keyword>
<name>A0A1G6LW97_9BURK</name>
<sequence length="236" mass="25542">MENFGIHLEPARAMLLQVSAFLPRLLIALLVVVAGWLVAKAARFAVTRGLRAINFQVLTQRAGLDSFLKQGGVQGDTTSIFGVLVYWLVILASLLIAFNGLGLSYVTALLSRVVWFVPNLFIALIILALGSYFGRFVGEMVASQGRRSGMKETVLLGKLAQYAIVAFVVLIALDQLRIGGDIVRQSFLIILGGAVFALALAFGLGGKERAAECIEHWWPRKRGPGEGPAGEDHRIP</sequence>
<feature type="transmembrane region" description="Helical" evidence="1">
    <location>
        <begin position="113"/>
        <end position="134"/>
    </location>
</feature>
<dbReference type="Pfam" id="PF05552">
    <property type="entry name" value="MS_channel_1st_1"/>
    <property type="match status" value="2"/>
</dbReference>
<keyword evidence="1" id="KW-1133">Transmembrane helix</keyword>
<accession>A0A1G6LW97</accession>
<dbReference type="EMBL" id="FMZC01000002">
    <property type="protein sequence ID" value="SDC47491.1"/>
    <property type="molecule type" value="Genomic_DNA"/>
</dbReference>
<dbReference type="GO" id="GO:0008381">
    <property type="term" value="F:mechanosensitive monoatomic ion channel activity"/>
    <property type="evidence" value="ECO:0007669"/>
    <property type="project" value="InterPro"/>
</dbReference>
<dbReference type="RefSeq" id="WP_092740566.1">
    <property type="nucleotide sequence ID" value="NZ_FMZC01000002.1"/>
</dbReference>
<dbReference type="AlphaFoldDB" id="A0A1G6LW97"/>
<comment type="subcellular location">
    <subcellularLocation>
        <location evidence="1">Cell inner membrane</location>
        <topology evidence="1">Multi-pass membrane protein</topology>
    </subcellularLocation>
</comment>
<dbReference type="InterPro" id="IPR045275">
    <property type="entry name" value="MscS_archaea/bacteria_type"/>
</dbReference>
<protein>
    <recommendedName>
        <fullName evidence="1">Small-conductance mechanosensitive channel</fullName>
    </recommendedName>
</protein>
<keyword evidence="1" id="KW-0406">Ion transport</keyword>
<proteinExistence type="inferred from homology"/>
<comment type="caution">
    <text evidence="1">Lacks conserved residue(s) required for the propagation of feature annotation.</text>
</comment>
<keyword evidence="1" id="KW-1003">Cell membrane</keyword>
<keyword evidence="1" id="KW-0812">Transmembrane</keyword>
<keyword evidence="1" id="KW-0472">Membrane</keyword>
<feature type="transmembrane region" description="Helical" evidence="1">
    <location>
        <begin position="185"/>
        <end position="204"/>
    </location>
</feature>
<comment type="function">
    <text evidence="1">Mechanosensitive channel that participates in the regulation of osmotic pressure changes within the cell, opening in response to stretch forces in the membrane lipid bilayer, without the need for other proteins. Contributes to normal resistance to hypoosmotic shock. Forms an ion channel of 1.0 nanosiemens conductance with a slight preference for anions.</text>
</comment>
<keyword evidence="1" id="KW-0813">Transport</keyword>
<keyword evidence="1" id="KW-0407">Ion channel</keyword>
<feature type="transmembrane region" description="Helical" evidence="1">
    <location>
        <begin position="155"/>
        <end position="173"/>
    </location>
</feature>
<organism evidence="2 3">
    <name type="scientific">Paracidovorax valerianellae</name>
    <dbReference type="NCBI Taxonomy" id="187868"/>
    <lineage>
        <taxon>Bacteria</taxon>
        <taxon>Pseudomonadati</taxon>
        <taxon>Pseudomonadota</taxon>
        <taxon>Betaproteobacteria</taxon>
        <taxon>Burkholderiales</taxon>
        <taxon>Comamonadaceae</taxon>
        <taxon>Paracidovorax</taxon>
    </lineage>
</organism>
<feature type="transmembrane region" description="Helical" evidence="1">
    <location>
        <begin position="79"/>
        <end position="101"/>
    </location>
</feature>
<comment type="similarity">
    <text evidence="1">Belongs to the MscS (TC 1.A.23) family.</text>
</comment>
<dbReference type="OrthoDB" id="8561839at2"/>
<evidence type="ECO:0000256" key="1">
    <source>
        <dbReference type="RuleBase" id="RU369025"/>
    </source>
</evidence>
<comment type="subunit">
    <text evidence="1">Homoheptamer.</text>
</comment>
<dbReference type="PANTHER" id="PTHR30221:SF1">
    <property type="entry name" value="SMALL-CONDUCTANCE MECHANOSENSITIVE CHANNEL"/>
    <property type="match status" value="1"/>
</dbReference>
<dbReference type="PANTHER" id="PTHR30221">
    <property type="entry name" value="SMALL-CONDUCTANCE MECHANOSENSITIVE CHANNEL"/>
    <property type="match status" value="1"/>
</dbReference>
<evidence type="ECO:0000313" key="3">
    <source>
        <dbReference type="Proteomes" id="UP000198781"/>
    </source>
</evidence>
<dbReference type="GO" id="GO:0005886">
    <property type="term" value="C:plasma membrane"/>
    <property type="evidence" value="ECO:0007669"/>
    <property type="project" value="UniProtKB-SubCell"/>
</dbReference>
<gene>
    <name evidence="2" type="ORF">SAMN05192589_102270</name>
</gene>
<feature type="transmembrane region" description="Helical" evidence="1">
    <location>
        <begin position="20"/>
        <end position="39"/>
    </location>
</feature>
<reference evidence="2 3" key="1">
    <citation type="submission" date="2016-10" db="EMBL/GenBank/DDBJ databases">
        <authorList>
            <person name="de Groot N.N."/>
        </authorList>
    </citation>
    <scope>NUCLEOTIDE SEQUENCE [LARGE SCALE GENOMIC DNA]</scope>
    <source>
        <strain evidence="2 3">DSM 16619</strain>
    </source>
</reference>
<dbReference type="Proteomes" id="UP000198781">
    <property type="component" value="Unassembled WGS sequence"/>
</dbReference>